<dbReference type="PANTHER" id="PTHR43647">
    <property type="entry name" value="DEHYDROGENASE"/>
    <property type="match status" value="1"/>
</dbReference>
<keyword evidence="4" id="KW-0560">Oxidoreductase</keyword>
<keyword evidence="2" id="KW-0521">NADP</keyword>
<protein>
    <recommendedName>
        <fullName evidence="10">3-keto sterol reductase</fullName>
    </recommendedName>
</protein>
<evidence type="ECO:0000313" key="8">
    <source>
        <dbReference type="EMBL" id="KAK1923012.1"/>
    </source>
</evidence>
<dbReference type="AlphaFoldDB" id="A0AAD9CVT0"/>
<dbReference type="GO" id="GO:0005789">
    <property type="term" value="C:endoplasmic reticulum membrane"/>
    <property type="evidence" value="ECO:0007669"/>
    <property type="project" value="TreeGrafter"/>
</dbReference>
<reference evidence="8" key="1">
    <citation type="submission" date="2023-02" db="EMBL/GenBank/DDBJ databases">
        <title>Identification and recombinant expression of a fungal hydrolase from Papiliotrema laurentii that hydrolyzes apple cutin and clears colloidal polyester polyurethane.</title>
        <authorList>
            <consortium name="DOE Joint Genome Institute"/>
            <person name="Roman V.A."/>
            <person name="Bojanowski C."/>
            <person name="Crable B.R."/>
            <person name="Wagner D.N."/>
            <person name="Hung C.S."/>
            <person name="Nadeau L.J."/>
            <person name="Schratz L."/>
            <person name="Haridas S."/>
            <person name="Pangilinan J."/>
            <person name="Lipzen A."/>
            <person name="Na H."/>
            <person name="Yan M."/>
            <person name="Ng V."/>
            <person name="Grigoriev I.V."/>
            <person name="Spatafora J.W."/>
            <person name="Barlow D."/>
            <person name="Biffinger J."/>
            <person name="Kelley-Loughnane N."/>
            <person name="Varaljay V.A."/>
            <person name="Crookes-Goodson W.J."/>
        </authorList>
    </citation>
    <scope>NUCLEOTIDE SEQUENCE</scope>
    <source>
        <strain evidence="8">5307AH</strain>
    </source>
</reference>
<proteinExistence type="inferred from homology"/>
<evidence type="ECO:0000256" key="1">
    <source>
        <dbReference type="ARBA" id="ARBA00022516"/>
    </source>
</evidence>
<dbReference type="GO" id="GO:0000253">
    <property type="term" value="F:3-beta-hydroxysteroid 3-dehydrogenase (NADP+) activity"/>
    <property type="evidence" value="ECO:0007669"/>
    <property type="project" value="TreeGrafter"/>
</dbReference>
<organism evidence="8 9">
    <name type="scientific">Papiliotrema laurentii</name>
    <name type="common">Cryptococcus laurentii</name>
    <dbReference type="NCBI Taxonomy" id="5418"/>
    <lineage>
        <taxon>Eukaryota</taxon>
        <taxon>Fungi</taxon>
        <taxon>Dikarya</taxon>
        <taxon>Basidiomycota</taxon>
        <taxon>Agaricomycotina</taxon>
        <taxon>Tremellomycetes</taxon>
        <taxon>Tremellales</taxon>
        <taxon>Rhynchogastremaceae</taxon>
        <taxon>Papiliotrema</taxon>
    </lineage>
</organism>
<evidence type="ECO:0000256" key="6">
    <source>
        <dbReference type="ARBA" id="ARBA00023593"/>
    </source>
</evidence>
<dbReference type="GO" id="GO:0005811">
    <property type="term" value="C:lipid droplet"/>
    <property type="evidence" value="ECO:0007669"/>
    <property type="project" value="TreeGrafter"/>
</dbReference>
<dbReference type="GO" id="GO:0005741">
    <property type="term" value="C:mitochondrial outer membrane"/>
    <property type="evidence" value="ECO:0007669"/>
    <property type="project" value="TreeGrafter"/>
</dbReference>
<feature type="region of interest" description="Disordered" evidence="7">
    <location>
        <begin position="46"/>
        <end position="83"/>
    </location>
</feature>
<dbReference type="Gene3D" id="3.40.50.720">
    <property type="entry name" value="NAD(P)-binding Rossmann-like Domain"/>
    <property type="match status" value="1"/>
</dbReference>
<keyword evidence="3" id="KW-0752">Steroid biosynthesis</keyword>
<dbReference type="Proteomes" id="UP001182556">
    <property type="component" value="Unassembled WGS sequence"/>
</dbReference>
<comment type="similarity">
    <text evidence="6">Belongs to the short-chain dehydrogenases/reductases (SDR) family. ERG27 subfamily.</text>
</comment>
<evidence type="ECO:0000256" key="2">
    <source>
        <dbReference type="ARBA" id="ARBA00022857"/>
    </source>
</evidence>
<name>A0AAD9CVT0_PAPLA</name>
<keyword evidence="9" id="KW-1185">Reference proteome</keyword>
<evidence type="ECO:0008006" key="10">
    <source>
        <dbReference type="Google" id="ProtNLM"/>
    </source>
</evidence>
<evidence type="ECO:0000256" key="3">
    <source>
        <dbReference type="ARBA" id="ARBA00022955"/>
    </source>
</evidence>
<gene>
    <name evidence="8" type="ORF">DB88DRAFT_493459</name>
</gene>
<dbReference type="PANTHER" id="PTHR43647:SF1">
    <property type="entry name" value="3-KETO-STEROID REDUCTASE ERG27"/>
    <property type="match status" value="1"/>
</dbReference>
<evidence type="ECO:0000313" key="9">
    <source>
        <dbReference type="Proteomes" id="UP001182556"/>
    </source>
</evidence>
<sequence>MVGTRSSALSAAPRDDNRMIVIVTGANSGFGLGICHQLLSNLSLPPGTPLPASTPQRSALPPSKQNLCDTDPGPSKHVPTSPPPTLTLILACRSKSKAEEAIEIVSKRHEKELQARADAGMPTREGWKDGLRIVWEPVDLDAVGGPLGVLSFCERVKQNYPHITTMFLNAGMAVHRKNHYFQMTYQVLTQGLCRPLTYGTFTDENPGVMSADGERGMVWGVNVLAPYILSKELAPLLRQSPDTLPFPPRIIYTSSCTAEYSSLKPNPLEDYQLLSYGYPDNSSVYKASKYCGDLVMIQLDRQFAKAASEGEREIRVFTADPGVVATNIAGSTFGPWVFYRKFMQFMNFLIFFLVRLAGSPFHPVYATEGALPMLYAALIGSEYVQPADKVPAQKFRVHATRWGSTTVDYGEVDQWESTLDLGRDMTRACEAVRLTYRRSEGLE</sequence>
<dbReference type="InterPro" id="IPR036291">
    <property type="entry name" value="NAD(P)-bd_dom_sf"/>
</dbReference>
<evidence type="ECO:0000256" key="5">
    <source>
        <dbReference type="ARBA" id="ARBA00023098"/>
    </source>
</evidence>
<feature type="compositionally biased region" description="Polar residues" evidence="7">
    <location>
        <begin position="51"/>
        <end position="68"/>
    </location>
</feature>
<keyword evidence="1" id="KW-0444">Lipid biosynthesis</keyword>
<evidence type="ECO:0000256" key="4">
    <source>
        <dbReference type="ARBA" id="ARBA00023002"/>
    </source>
</evidence>
<dbReference type="EMBL" id="JAODAN010000007">
    <property type="protein sequence ID" value="KAK1923012.1"/>
    <property type="molecule type" value="Genomic_DNA"/>
</dbReference>
<dbReference type="SUPFAM" id="SSF51735">
    <property type="entry name" value="NAD(P)-binding Rossmann-fold domains"/>
    <property type="match status" value="1"/>
</dbReference>
<dbReference type="InterPro" id="IPR051593">
    <property type="entry name" value="Ergosterol_Biosynth_ERG27"/>
</dbReference>
<keyword evidence="5" id="KW-0443">Lipid metabolism</keyword>
<evidence type="ECO:0000256" key="7">
    <source>
        <dbReference type="SAM" id="MobiDB-lite"/>
    </source>
</evidence>
<comment type="caution">
    <text evidence="8">The sequence shown here is derived from an EMBL/GenBank/DDBJ whole genome shotgun (WGS) entry which is preliminary data.</text>
</comment>
<dbReference type="GO" id="GO:0006694">
    <property type="term" value="P:steroid biosynthetic process"/>
    <property type="evidence" value="ECO:0007669"/>
    <property type="project" value="UniProtKB-KW"/>
</dbReference>
<accession>A0AAD9CVT0</accession>